<evidence type="ECO:0000313" key="2">
    <source>
        <dbReference type="Proteomes" id="UP001275315"/>
    </source>
</evidence>
<keyword evidence="2" id="KW-1185">Reference proteome</keyword>
<dbReference type="RefSeq" id="WP_320378240.1">
    <property type="nucleotide sequence ID" value="NZ_JAWDIQ010000001.1"/>
</dbReference>
<organism evidence="1 2">
    <name type="scientific">Paracerasibacillus soli</name>
    <dbReference type="NCBI Taxonomy" id="480284"/>
    <lineage>
        <taxon>Bacteria</taxon>
        <taxon>Bacillati</taxon>
        <taxon>Bacillota</taxon>
        <taxon>Bacilli</taxon>
        <taxon>Bacillales</taxon>
        <taxon>Bacillaceae</taxon>
        <taxon>Paracerasibacillus</taxon>
    </lineage>
</organism>
<accession>A0ABU5CPK2</accession>
<evidence type="ECO:0000313" key="1">
    <source>
        <dbReference type="EMBL" id="MDY0407410.1"/>
    </source>
</evidence>
<gene>
    <name evidence="1" type="ORF">RWD45_00565</name>
</gene>
<proteinExistence type="predicted"/>
<comment type="caution">
    <text evidence="1">The sequence shown here is derived from an EMBL/GenBank/DDBJ whole genome shotgun (WGS) entry which is preliminary data.</text>
</comment>
<sequence length="150" mass="17423">MGNNIEIFNSSVAAIYDLSVLKSLGEITVDFSMLKTTMLDLFIYRKEVTLLETTKSISNITQDVPDFFNDNEYLSIVSTLKLILDDFEYNYYHNSLISGQENELLSELANLAGQIYVLGKTTYKEELKDWKTFIEEDRLPEVRRYSDLFE</sequence>
<evidence type="ECO:0008006" key="3">
    <source>
        <dbReference type="Google" id="ProtNLM"/>
    </source>
</evidence>
<protein>
    <recommendedName>
        <fullName evidence="3">Immunity protein 30 domain-containing protein</fullName>
    </recommendedName>
</protein>
<name>A0ABU5CPK2_9BACI</name>
<dbReference type="EMBL" id="JAWDIQ010000001">
    <property type="protein sequence ID" value="MDY0407410.1"/>
    <property type="molecule type" value="Genomic_DNA"/>
</dbReference>
<dbReference type="Proteomes" id="UP001275315">
    <property type="component" value="Unassembled WGS sequence"/>
</dbReference>
<reference evidence="1 2" key="1">
    <citation type="submission" date="2023-10" db="EMBL/GenBank/DDBJ databases">
        <title>Virgibacillus soli CC-YMP-6 genome.</title>
        <authorList>
            <person name="Miliotis G."/>
            <person name="Sengupta P."/>
            <person name="Hameed A."/>
            <person name="Chuvochina M."/>
            <person name="Mcdonagh F."/>
            <person name="Simpson A.C."/>
            <person name="Singh N.K."/>
            <person name="Rekha P.D."/>
            <person name="Raman K."/>
            <person name="Hugenholtz P."/>
            <person name="Venkateswaran K."/>
        </authorList>
    </citation>
    <scope>NUCLEOTIDE SEQUENCE [LARGE SCALE GENOMIC DNA]</scope>
    <source>
        <strain evidence="1 2">CC-YMP-6</strain>
    </source>
</reference>